<evidence type="ECO:0000313" key="3">
    <source>
        <dbReference type="EMBL" id="KJE89096.1"/>
    </source>
</evidence>
<dbReference type="Proteomes" id="UP000008743">
    <property type="component" value="Unassembled WGS sequence"/>
</dbReference>
<dbReference type="EMBL" id="KE346360">
    <property type="protein sequence ID" value="KJE89096.1"/>
    <property type="molecule type" value="Genomic_DNA"/>
</dbReference>
<comment type="similarity">
    <text evidence="1">Belongs to the SAP18 family.</text>
</comment>
<dbReference type="PhylomeDB" id="A0A0D2U1N9"/>
<name>A0A0D2U1N9_CAPO3</name>
<dbReference type="Gene3D" id="3.10.20.550">
    <property type="entry name" value="ASAP complex, SAP18 subunit"/>
    <property type="match status" value="1"/>
</dbReference>
<keyword evidence="4" id="KW-1185">Reference proteome</keyword>
<feature type="compositionally biased region" description="Basic and acidic residues" evidence="2">
    <location>
        <begin position="162"/>
        <end position="204"/>
    </location>
</feature>
<dbReference type="RefSeq" id="XP_004365515.1">
    <property type="nucleotide sequence ID" value="XM_004365458.2"/>
</dbReference>
<evidence type="ECO:0000313" key="4">
    <source>
        <dbReference type="Proteomes" id="UP000008743"/>
    </source>
</evidence>
<feature type="compositionally biased region" description="Low complexity" evidence="2">
    <location>
        <begin position="150"/>
        <end position="161"/>
    </location>
</feature>
<organism evidence="3 4">
    <name type="scientific">Capsaspora owczarzaki (strain ATCC 30864)</name>
    <dbReference type="NCBI Taxonomy" id="595528"/>
    <lineage>
        <taxon>Eukaryota</taxon>
        <taxon>Filasterea</taxon>
        <taxon>Capsaspora</taxon>
    </lineage>
</organism>
<protein>
    <recommendedName>
        <fullName evidence="5">Histone deacetylase complex subunit SAP18</fullName>
    </recommendedName>
</protein>
<dbReference type="GO" id="GO:0003714">
    <property type="term" value="F:transcription corepressor activity"/>
    <property type="evidence" value="ECO:0007669"/>
    <property type="project" value="TreeGrafter"/>
</dbReference>
<reference evidence="4" key="1">
    <citation type="submission" date="2011-02" db="EMBL/GenBank/DDBJ databases">
        <title>The Genome Sequence of Capsaspora owczarzaki ATCC 30864.</title>
        <authorList>
            <person name="Russ C."/>
            <person name="Cuomo C."/>
            <person name="Burger G."/>
            <person name="Gray M.W."/>
            <person name="Holland P.W.H."/>
            <person name="King N."/>
            <person name="Lang F.B.F."/>
            <person name="Roger A.J."/>
            <person name="Ruiz-Trillo I."/>
            <person name="Young S.K."/>
            <person name="Zeng Q."/>
            <person name="Gargeya S."/>
            <person name="Alvarado L."/>
            <person name="Berlin A."/>
            <person name="Chapman S.B."/>
            <person name="Chen Z."/>
            <person name="Freedman E."/>
            <person name="Gellesch M."/>
            <person name="Goldberg J."/>
            <person name="Griggs A."/>
            <person name="Gujja S."/>
            <person name="Heilman E."/>
            <person name="Heiman D."/>
            <person name="Howarth C."/>
            <person name="Mehta T."/>
            <person name="Neiman D."/>
            <person name="Pearson M."/>
            <person name="Roberts A."/>
            <person name="Saif S."/>
            <person name="Shea T."/>
            <person name="Shenoy N."/>
            <person name="Sisk P."/>
            <person name="Stolte C."/>
            <person name="Sykes S."/>
            <person name="White J."/>
            <person name="Yandava C."/>
            <person name="Haas B."/>
            <person name="Nusbaum C."/>
            <person name="Birren B."/>
        </authorList>
    </citation>
    <scope>NUCLEOTIDE SEQUENCE</scope>
    <source>
        <strain evidence="4">ATCC 30864</strain>
    </source>
</reference>
<dbReference type="STRING" id="595528.A0A0D2U1N9"/>
<dbReference type="InterPro" id="IPR010516">
    <property type="entry name" value="SAP18"/>
</dbReference>
<accession>A0A0D2U1N9</accession>
<feature type="region of interest" description="Disordered" evidence="2">
    <location>
        <begin position="147"/>
        <end position="204"/>
    </location>
</feature>
<dbReference type="PANTHER" id="PTHR13082:SF0">
    <property type="entry name" value="HISTONE DEACETYLASE COMPLEX SUBUNIT SAP18"/>
    <property type="match status" value="1"/>
</dbReference>
<gene>
    <name evidence="3" type="ORF">CAOG_000644</name>
</gene>
<sequence>MSRRGETSVFAGQVQPPRNLDEVPVIDREKLCPFLLRVFVQPHNHHRPAEFDAGALPTRDELQVYTWQDATLLEIATIIRSVYPAATDRDTRFSLRRVYFEHGRSSYRDLGVVTPGRKGNDDASTLWSTDFHIGDYMDIAVIPPGSQRFRNNAAGNNPGGRPDIDHQRWDDARKEDTRRDNPRRNDDRRNDGRRNKDSSRGGRW</sequence>
<dbReference type="AlphaFoldDB" id="A0A0D2U1N9"/>
<dbReference type="InterPro" id="IPR042534">
    <property type="entry name" value="SAP18_sf"/>
</dbReference>
<dbReference type="eggNOG" id="KOG3391">
    <property type="taxonomic scope" value="Eukaryota"/>
</dbReference>
<dbReference type="GO" id="GO:0005634">
    <property type="term" value="C:nucleus"/>
    <property type="evidence" value="ECO:0007669"/>
    <property type="project" value="TreeGrafter"/>
</dbReference>
<dbReference type="OrthoDB" id="440566at2759"/>
<proteinExistence type="inferred from homology"/>
<evidence type="ECO:0000256" key="2">
    <source>
        <dbReference type="SAM" id="MobiDB-lite"/>
    </source>
</evidence>
<dbReference type="PANTHER" id="PTHR13082">
    <property type="entry name" value="SAP18"/>
    <property type="match status" value="1"/>
</dbReference>
<dbReference type="Pfam" id="PF06487">
    <property type="entry name" value="SAP18"/>
    <property type="match status" value="1"/>
</dbReference>
<dbReference type="InParanoid" id="A0A0D2U1N9"/>
<evidence type="ECO:0000256" key="1">
    <source>
        <dbReference type="ARBA" id="ARBA00009143"/>
    </source>
</evidence>
<evidence type="ECO:0008006" key="5">
    <source>
        <dbReference type="Google" id="ProtNLM"/>
    </source>
</evidence>